<dbReference type="RefSeq" id="WP_020376371.1">
    <property type="nucleotide sequence ID" value="NZ_FWWY01000001.1"/>
</dbReference>
<evidence type="ECO:0000256" key="9">
    <source>
        <dbReference type="PIRSR" id="PIRSR001589-1"/>
    </source>
</evidence>
<comment type="catalytic activity">
    <reaction evidence="8">
        <text>L-aspartate + L-glutamine + ATP + H2O = L-asparagine + L-glutamate + AMP + diphosphate + H(+)</text>
        <dbReference type="Rhea" id="RHEA:12228"/>
        <dbReference type="ChEBI" id="CHEBI:15377"/>
        <dbReference type="ChEBI" id="CHEBI:15378"/>
        <dbReference type="ChEBI" id="CHEBI:29985"/>
        <dbReference type="ChEBI" id="CHEBI:29991"/>
        <dbReference type="ChEBI" id="CHEBI:30616"/>
        <dbReference type="ChEBI" id="CHEBI:33019"/>
        <dbReference type="ChEBI" id="CHEBI:58048"/>
        <dbReference type="ChEBI" id="CHEBI:58359"/>
        <dbReference type="ChEBI" id="CHEBI:456215"/>
        <dbReference type="EC" id="6.3.5.4"/>
    </reaction>
</comment>
<reference evidence="14" key="1">
    <citation type="submission" date="2017-04" db="EMBL/GenBank/DDBJ databases">
        <authorList>
            <person name="Varghese N."/>
            <person name="Submissions S."/>
        </authorList>
    </citation>
    <scope>NUCLEOTIDE SEQUENCE [LARGE SCALE GENOMIC DNA]</scope>
    <source>
        <strain evidence="14">DSM 9293</strain>
    </source>
</reference>
<dbReference type="STRING" id="28034.BFX07_10400"/>
<comment type="pathway">
    <text evidence="1">Amino-acid biosynthesis; L-asparagine biosynthesis; L-asparagine from L-aspartate (L-Gln route): step 1/1.</text>
</comment>
<evidence type="ECO:0000256" key="8">
    <source>
        <dbReference type="ARBA" id="ARBA00048741"/>
    </source>
</evidence>
<keyword evidence="14" id="KW-1185">Reference proteome</keyword>
<evidence type="ECO:0000256" key="5">
    <source>
        <dbReference type="ARBA" id="ARBA00022840"/>
    </source>
</evidence>
<keyword evidence="5 10" id="KW-0067">ATP-binding</keyword>
<gene>
    <name evidence="13" type="ORF">SAMN00768000_0497</name>
</gene>
<feature type="site" description="Important for beta-aspartyl-AMP intermediate formation" evidence="11">
    <location>
        <position position="379"/>
    </location>
</feature>
<keyword evidence="9" id="KW-0028">Amino-acid biosynthesis</keyword>
<evidence type="ECO:0000256" key="3">
    <source>
        <dbReference type="ARBA" id="ARBA00012737"/>
    </source>
</evidence>
<dbReference type="InterPro" id="IPR033738">
    <property type="entry name" value="AsnB_N"/>
</dbReference>
<protein>
    <recommendedName>
        <fullName evidence="3">asparagine synthase (glutamine-hydrolyzing)</fullName>
        <ecNumber evidence="3">6.3.5.4</ecNumber>
    </recommendedName>
</protein>
<sequence length="614" mass="70024">MCGIAGWIDWQQDIRAYQSSLDAMVQPLTCRGPDGSGTWVTEHAAMGHRRLVVIDPEGGMQPMSRREGRRVYTIVYNGELYNYRELRQELISMGYSFASQSDTEVLLTAYIAWGHESLSRLNGIFAFAIWDAAEQTLFLARDRLGVKPLFYAPLHQGILFGSEMKAILAHPQMPHRVSREGLAEVFALGPARTPGHGVFDGLYELRPGEYLQYKRGRISTHRYWQLVSHEHPDDVFTTRQTIRDLLEDTVKRQLIADVPVVTLLSGGLDSSAVTALAVKAFKDEKRGPLKTFSIDFVDMEKHFKPTAFQTNLDAPWVNRVSEYLGTIHSRIVLDTPDLVDNLVASLHARDLPGMADVDTSLLVFARAIKQQATVGLSGEAADEIFGGYPWFHHPDAIEAHTFPWARRLQDRVSILSNEFVHYIRPFEYTQQRYQEALDEVPRLAGESRSAARIREISYLTLTRFLPTLLDRKDRMTMAVGLEVRVPFCDHRLVEYVWNIPWAMKTQGEHRKVILRQAMEGILPDDVLWRQKSPYPSTPNPSYFARMREQLTDILADPASALHQIVDVTRVKELMNQGPMAEQIPWFGQLMGNAQLFAFLIQAHYWFADYHIELG</sequence>
<dbReference type="EMBL" id="FWWY01000001">
    <property type="protein sequence ID" value="SMC02276.1"/>
    <property type="molecule type" value="Genomic_DNA"/>
</dbReference>
<dbReference type="PANTHER" id="PTHR43284">
    <property type="entry name" value="ASPARAGINE SYNTHETASE (GLUTAMINE-HYDROLYZING)"/>
    <property type="match status" value="1"/>
</dbReference>
<dbReference type="PANTHER" id="PTHR43284:SF1">
    <property type="entry name" value="ASPARAGINE SYNTHETASE"/>
    <property type="match status" value="1"/>
</dbReference>
<dbReference type="InterPro" id="IPR006426">
    <property type="entry name" value="Asn_synth_AEB"/>
</dbReference>
<feature type="binding site" evidence="10">
    <location>
        <begin position="377"/>
        <end position="378"/>
    </location>
    <ligand>
        <name>ATP</name>
        <dbReference type="ChEBI" id="CHEBI:30616"/>
    </ligand>
</feature>
<dbReference type="Pfam" id="PF13537">
    <property type="entry name" value="GATase_7"/>
    <property type="match status" value="1"/>
</dbReference>
<organism evidence="13 14">
    <name type="scientific">Sulfobacillus thermosulfidooxidans (strain DSM 9293 / VKM B-1269 / AT-1)</name>
    <dbReference type="NCBI Taxonomy" id="929705"/>
    <lineage>
        <taxon>Bacteria</taxon>
        <taxon>Bacillati</taxon>
        <taxon>Bacillota</taxon>
        <taxon>Clostridia</taxon>
        <taxon>Eubacteriales</taxon>
        <taxon>Clostridiales Family XVII. Incertae Sedis</taxon>
        <taxon>Sulfobacillus</taxon>
    </lineage>
</organism>
<comment type="similarity">
    <text evidence="2">Belongs to the asparagine synthetase family.</text>
</comment>
<evidence type="ECO:0000256" key="4">
    <source>
        <dbReference type="ARBA" id="ARBA00022741"/>
    </source>
</evidence>
<evidence type="ECO:0000256" key="7">
    <source>
        <dbReference type="ARBA" id="ARBA00022962"/>
    </source>
</evidence>
<dbReference type="Gene3D" id="3.60.20.10">
    <property type="entry name" value="Glutamine Phosphoribosylpyrophosphate, subunit 1, domain 1"/>
    <property type="match status" value="1"/>
</dbReference>
<keyword evidence="6 9" id="KW-0061">Asparagine biosynthesis</keyword>
<dbReference type="OrthoDB" id="9763290at2"/>
<dbReference type="EC" id="6.3.5.4" evidence="3"/>
<dbReference type="PIRSF" id="PIRSF001589">
    <property type="entry name" value="Asn_synthetase_glu-h"/>
    <property type="match status" value="1"/>
</dbReference>
<feature type="domain" description="Glutamine amidotransferase type-2" evidence="12">
    <location>
        <begin position="2"/>
        <end position="216"/>
    </location>
</feature>
<evidence type="ECO:0000259" key="12">
    <source>
        <dbReference type="PROSITE" id="PS51278"/>
    </source>
</evidence>
<dbReference type="SUPFAM" id="SSF52402">
    <property type="entry name" value="Adenine nucleotide alpha hydrolases-like"/>
    <property type="match status" value="1"/>
</dbReference>
<dbReference type="CDD" id="cd01991">
    <property type="entry name" value="Asn_synthase_B_C"/>
    <property type="match status" value="1"/>
</dbReference>
<feature type="active site" description="For GATase activity" evidence="9">
    <location>
        <position position="2"/>
    </location>
</feature>
<dbReference type="Proteomes" id="UP000192660">
    <property type="component" value="Unassembled WGS sequence"/>
</dbReference>
<evidence type="ECO:0000313" key="13">
    <source>
        <dbReference type="EMBL" id="SMC02276.1"/>
    </source>
</evidence>
<proteinExistence type="inferred from homology"/>
<dbReference type="NCBIfam" id="TIGR01536">
    <property type="entry name" value="asn_synth_AEB"/>
    <property type="match status" value="1"/>
</dbReference>
<dbReference type="SUPFAM" id="SSF56235">
    <property type="entry name" value="N-terminal nucleophile aminohydrolases (Ntn hydrolases)"/>
    <property type="match status" value="1"/>
</dbReference>
<dbReference type="InterPro" id="IPR029055">
    <property type="entry name" value="Ntn_hydrolases_N"/>
</dbReference>
<dbReference type="InterPro" id="IPR001962">
    <property type="entry name" value="Asn_synthase"/>
</dbReference>
<dbReference type="AlphaFoldDB" id="A0A1W1W7L6"/>
<dbReference type="GO" id="GO:0004066">
    <property type="term" value="F:asparagine synthase (glutamine-hydrolyzing) activity"/>
    <property type="evidence" value="ECO:0007669"/>
    <property type="project" value="UniProtKB-EC"/>
</dbReference>
<dbReference type="InterPro" id="IPR014729">
    <property type="entry name" value="Rossmann-like_a/b/a_fold"/>
</dbReference>
<keyword evidence="4 10" id="KW-0547">Nucleotide-binding</keyword>
<dbReference type="InterPro" id="IPR051786">
    <property type="entry name" value="ASN_synthetase/amidase"/>
</dbReference>
<dbReference type="PROSITE" id="PS51278">
    <property type="entry name" value="GATASE_TYPE_2"/>
    <property type="match status" value="1"/>
</dbReference>
<feature type="binding site" evidence="10">
    <location>
        <position position="102"/>
    </location>
    <ligand>
        <name>L-glutamine</name>
        <dbReference type="ChEBI" id="CHEBI:58359"/>
    </ligand>
</feature>
<evidence type="ECO:0000256" key="2">
    <source>
        <dbReference type="ARBA" id="ARBA00005752"/>
    </source>
</evidence>
<accession>A0A1W1W7L6</accession>
<evidence type="ECO:0000256" key="11">
    <source>
        <dbReference type="PIRSR" id="PIRSR001589-3"/>
    </source>
</evidence>
<dbReference type="GO" id="GO:0006529">
    <property type="term" value="P:asparagine biosynthetic process"/>
    <property type="evidence" value="ECO:0007669"/>
    <property type="project" value="UniProtKB-KW"/>
</dbReference>
<dbReference type="Gene3D" id="3.40.50.620">
    <property type="entry name" value="HUPs"/>
    <property type="match status" value="1"/>
</dbReference>
<evidence type="ECO:0000256" key="1">
    <source>
        <dbReference type="ARBA" id="ARBA00005187"/>
    </source>
</evidence>
<evidence type="ECO:0000256" key="6">
    <source>
        <dbReference type="ARBA" id="ARBA00022888"/>
    </source>
</evidence>
<evidence type="ECO:0000313" key="14">
    <source>
        <dbReference type="Proteomes" id="UP000192660"/>
    </source>
</evidence>
<dbReference type="CDD" id="cd00712">
    <property type="entry name" value="AsnB"/>
    <property type="match status" value="1"/>
</dbReference>
<feature type="binding site" evidence="10">
    <location>
        <position position="294"/>
    </location>
    <ligand>
        <name>ATP</name>
        <dbReference type="ChEBI" id="CHEBI:30616"/>
    </ligand>
</feature>
<feature type="binding site" evidence="10">
    <location>
        <position position="263"/>
    </location>
    <ligand>
        <name>ATP</name>
        <dbReference type="ChEBI" id="CHEBI:30616"/>
    </ligand>
</feature>
<evidence type="ECO:0000256" key="10">
    <source>
        <dbReference type="PIRSR" id="PIRSR001589-2"/>
    </source>
</evidence>
<dbReference type="Pfam" id="PF00733">
    <property type="entry name" value="Asn_synthase"/>
    <property type="match status" value="1"/>
</dbReference>
<dbReference type="GO" id="GO:0005829">
    <property type="term" value="C:cytosol"/>
    <property type="evidence" value="ECO:0007669"/>
    <property type="project" value="TreeGrafter"/>
</dbReference>
<dbReference type="GO" id="GO:0005524">
    <property type="term" value="F:ATP binding"/>
    <property type="evidence" value="ECO:0007669"/>
    <property type="project" value="UniProtKB-KW"/>
</dbReference>
<dbReference type="InterPro" id="IPR017932">
    <property type="entry name" value="GATase_2_dom"/>
</dbReference>
<keyword evidence="7 9" id="KW-0315">Glutamine amidotransferase</keyword>
<name>A0A1W1W7L6_SULTA</name>